<name>A0A9P6L636_9AGAM</name>
<dbReference type="EMBL" id="WIUZ02000008">
    <property type="protein sequence ID" value="KAF9784345.1"/>
    <property type="molecule type" value="Genomic_DNA"/>
</dbReference>
<reference evidence="1" key="1">
    <citation type="journal article" date="2020" name="Nat. Commun.">
        <title>Large-scale genome sequencing of mycorrhizal fungi provides insights into the early evolution of symbiotic traits.</title>
        <authorList>
            <person name="Miyauchi S."/>
            <person name="Kiss E."/>
            <person name="Kuo A."/>
            <person name="Drula E."/>
            <person name="Kohler A."/>
            <person name="Sanchez-Garcia M."/>
            <person name="Morin E."/>
            <person name="Andreopoulos B."/>
            <person name="Barry K.W."/>
            <person name="Bonito G."/>
            <person name="Buee M."/>
            <person name="Carver A."/>
            <person name="Chen C."/>
            <person name="Cichocki N."/>
            <person name="Clum A."/>
            <person name="Culley D."/>
            <person name="Crous P.W."/>
            <person name="Fauchery L."/>
            <person name="Girlanda M."/>
            <person name="Hayes R.D."/>
            <person name="Keri Z."/>
            <person name="LaButti K."/>
            <person name="Lipzen A."/>
            <person name="Lombard V."/>
            <person name="Magnuson J."/>
            <person name="Maillard F."/>
            <person name="Murat C."/>
            <person name="Nolan M."/>
            <person name="Ohm R.A."/>
            <person name="Pangilinan J."/>
            <person name="Pereira M.F."/>
            <person name="Perotto S."/>
            <person name="Peter M."/>
            <person name="Pfister S."/>
            <person name="Riley R."/>
            <person name="Sitrit Y."/>
            <person name="Stielow J.B."/>
            <person name="Szollosi G."/>
            <person name="Zifcakova L."/>
            <person name="Stursova M."/>
            <person name="Spatafora J.W."/>
            <person name="Tedersoo L."/>
            <person name="Vaario L.M."/>
            <person name="Yamada A."/>
            <person name="Yan M."/>
            <person name="Wang P."/>
            <person name="Xu J."/>
            <person name="Bruns T."/>
            <person name="Baldrian P."/>
            <person name="Vilgalys R."/>
            <person name="Dunand C."/>
            <person name="Henrissat B."/>
            <person name="Grigoriev I.V."/>
            <person name="Hibbett D."/>
            <person name="Nagy L.G."/>
            <person name="Martin F.M."/>
        </authorList>
    </citation>
    <scope>NUCLEOTIDE SEQUENCE</scope>
    <source>
        <strain evidence="1">UH-Tt-Lm1</strain>
    </source>
</reference>
<proteinExistence type="predicted"/>
<gene>
    <name evidence="1" type="ORF">BJ322DRAFT_843311</name>
</gene>
<keyword evidence="2" id="KW-1185">Reference proteome</keyword>
<evidence type="ECO:0000313" key="1">
    <source>
        <dbReference type="EMBL" id="KAF9784345.1"/>
    </source>
</evidence>
<evidence type="ECO:0000313" key="2">
    <source>
        <dbReference type="Proteomes" id="UP000736335"/>
    </source>
</evidence>
<dbReference type="AlphaFoldDB" id="A0A9P6L636"/>
<sequence length="221" mass="25160">MDHSELLNSNPELLEYTIGCYPTQCHLCGREFKNMSCKSCAPYIHPIQRNRGGFSKYGQLTVGSQSGPPSPKKRSYKSKYSGKPDWKVQYERVDGGTLKLITVGPDTLASVGPFIKDGDKTPFKKRTKLDGEFNVRAQFSWLDHVWECDIPCNRESTEAAVYIRICIYFQRFIETIAKEKCSDSRECLCGSRSSSVTREDIVIFGYDVYRIDGTFTMVVRL</sequence>
<organism evidence="1 2">
    <name type="scientific">Thelephora terrestris</name>
    <dbReference type="NCBI Taxonomy" id="56493"/>
    <lineage>
        <taxon>Eukaryota</taxon>
        <taxon>Fungi</taxon>
        <taxon>Dikarya</taxon>
        <taxon>Basidiomycota</taxon>
        <taxon>Agaricomycotina</taxon>
        <taxon>Agaricomycetes</taxon>
        <taxon>Thelephorales</taxon>
        <taxon>Thelephoraceae</taxon>
        <taxon>Thelephora</taxon>
    </lineage>
</organism>
<accession>A0A9P6L636</accession>
<dbReference type="Proteomes" id="UP000736335">
    <property type="component" value="Unassembled WGS sequence"/>
</dbReference>
<comment type="caution">
    <text evidence="1">The sequence shown here is derived from an EMBL/GenBank/DDBJ whole genome shotgun (WGS) entry which is preliminary data.</text>
</comment>
<reference evidence="1" key="2">
    <citation type="submission" date="2020-11" db="EMBL/GenBank/DDBJ databases">
        <authorList>
            <consortium name="DOE Joint Genome Institute"/>
            <person name="Kuo A."/>
            <person name="Miyauchi S."/>
            <person name="Kiss E."/>
            <person name="Drula E."/>
            <person name="Kohler A."/>
            <person name="Sanchez-Garcia M."/>
            <person name="Andreopoulos B."/>
            <person name="Barry K.W."/>
            <person name="Bonito G."/>
            <person name="Buee M."/>
            <person name="Carver A."/>
            <person name="Chen C."/>
            <person name="Cichocki N."/>
            <person name="Clum A."/>
            <person name="Culley D."/>
            <person name="Crous P.W."/>
            <person name="Fauchery L."/>
            <person name="Girlanda M."/>
            <person name="Hayes R."/>
            <person name="Keri Z."/>
            <person name="Labutti K."/>
            <person name="Lipzen A."/>
            <person name="Lombard V."/>
            <person name="Magnuson J."/>
            <person name="Maillard F."/>
            <person name="Morin E."/>
            <person name="Murat C."/>
            <person name="Nolan M."/>
            <person name="Ohm R."/>
            <person name="Pangilinan J."/>
            <person name="Pereira M."/>
            <person name="Perotto S."/>
            <person name="Peter M."/>
            <person name="Riley R."/>
            <person name="Sitrit Y."/>
            <person name="Stielow B."/>
            <person name="Szollosi G."/>
            <person name="Zifcakova L."/>
            <person name="Stursova M."/>
            <person name="Spatafora J.W."/>
            <person name="Tedersoo L."/>
            <person name="Vaario L.-M."/>
            <person name="Yamada A."/>
            <person name="Yan M."/>
            <person name="Wang P."/>
            <person name="Xu J."/>
            <person name="Bruns T."/>
            <person name="Baldrian P."/>
            <person name="Vilgalys R."/>
            <person name="Henrissat B."/>
            <person name="Grigoriev I.V."/>
            <person name="Hibbett D."/>
            <person name="Nagy L.G."/>
            <person name="Martin F.M."/>
        </authorList>
    </citation>
    <scope>NUCLEOTIDE SEQUENCE</scope>
    <source>
        <strain evidence="1">UH-Tt-Lm1</strain>
    </source>
</reference>
<protein>
    <submittedName>
        <fullName evidence="1">Uncharacterized protein</fullName>
    </submittedName>
</protein>